<feature type="transmembrane region" description="Helical" evidence="1">
    <location>
        <begin position="346"/>
        <end position="364"/>
    </location>
</feature>
<dbReference type="InterPro" id="IPR045691">
    <property type="entry name" value="DUF6056"/>
</dbReference>
<evidence type="ECO:0008006" key="4">
    <source>
        <dbReference type="Google" id="ProtNLM"/>
    </source>
</evidence>
<feature type="transmembrane region" description="Helical" evidence="1">
    <location>
        <begin position="264"/>
        <end position="285"/>
    </location>
</feature>
<sequence>MKKYFKCLTKMQLISFLLLFLTAFLFNYWTPYAADDYSYMYNLGNGERITSVFQIFPSLAVHYMQYGNGRIVSHFFVMLFLTAPKIIFDVLNAFLFVFFIAFVLRITASKKSFSVLLFFAVPTLFWLYMPAYGQVFLWLTGCINYMWSYLFALLFLNIYISLLRGKSLLDKKWKLILFCLFTFLFGNYSENVSFSVIFTGFLLMCVTMYQHKTIRKYLSYVFPITCGAAGYLVLLLSPSGSAKFSDNLTLSVLAKNGIDLFTTYYNMCKYPLILFFILLCIAVYHKMDKNEILIAIAYLFISFVAAAMLIIASYLPERSIANSVVFLLIGIVQLLQILRRNSHLECLTLCVCVYLLISSVMAYWDGSYDIYRVHREQTARNERIENSIVSGELTIGVPIITSTTKYSCKYGLLDLNPQDSSEPFPNAYVAKYYGLNKIYVTYPDASDK</sequence>
<protein>
    <recommendedName>
        <fullName evidence="4">Glycosyltransferase RgtA/B/C/D-like domain-containing protein</fullName>
    </recommendedName>
</protein>
<dbReference type="AlphaFoldDB" id="A0A0M6WF74"/>
<feature type="transmembrane region" description="Helical" evidence="1">
    <location>
        <begin position="113"/>
        <end position="129"/>
    </location>
</feature>
<reference evidence="3" key="1">
    <citation type="submission" date="2015-05" db="EMBL/GenBank/DDBJ databases">
        <authorList>
            <consortium name="Pathogen Informatics"/>
        </authorList>
    </citation>
    <scope>NUCLEOTIDE SEQUENCE [LARGE SCALE GENOMIC DNA]</scope>
    <source>
        <strain evidence="3">L1-83</strain>
    </source>
</reference>
<evidence type="ECO:0000313" key="3">
    <source>
        <dbReference type="Proteomes" id="UP000049828"/>
    </source>
</evidence>
<feature type="transmembrane region" description="Helical" evidence="1">
    <location>
        <begin position="217"/>
        <end position="236"/>
    </location>
</feature>
<dbReference type="Proteomes" id="UP000049828">
    <property type="component" value="Unassembled WGS sequence"/>
</dbReference>
<feature type="transmembrane region" description="Helical" evidence="1">
    <location>
        <begin position="135"/>
        <end position="160"/>
    </location>
</feature>
<dbReference type="EMBL" id="CVRS01000059">
    <property type="protein sequence ID" value="CRL34980.1"/>
    <property type="molecule type" value="Genomic_DNA"/>
</dbReference>
<feature type="transmembrane region" description="Helical" evidence="1">
    <location>
        <begin position="320"/>
        <end position="339"/>
    </location>
</feature>
<gene>
    <name evidence="2" type="ORF">RIL183_15731</name>
</gene>
<organism evidence="2 3">
    <name type="scientific">Roseburia inulinivorans</name>
    <dbReference type="NCBI Taxonomy" id="360807"/>
    <lineage>
        <taxon>Bacteria</taxon>
        <taxon>Bacillati</taxon>
        <taxon>Bacillota</taxon>
        <taxon>Clostridia</taxon>
        <taxon>Lachnospirales</taxon>
        <taxon>Lachnospiraceae</taxon>
        <taxon>Roseburia</taxon>
    </lineage>
</organism>
<keyword evidence="1" id="KW-1133">Transmembrane helix</keyword>
<proteinExistence type="predicted"/>
<dbReference type="OrthoDB" id="1661582at2"/>
<keyword evidence="1" id="KW-0812">Transmembrane</keyword>
<dbReference type="Pfam" id="PF19528">
    <property type="entry name" value="DUF6056"/>
    <property type="match status" value="1"/>
</dbReference>
<keyword evidence="3" id="KW-1185">Reference proteome</keyword>
<accession>A0A0M6WF74</accession>
<feature type="transmembrane region" description="Helical" evidence="1">
    <location>
        <begin position="86"/>
        <end position="106"/>
    </location>
</feature>
<dbReference type="RefSeq" id="WP_021923466.1">
    <property type="nucleotide sequence ID" value="NZ_CVRS01000059.1"/>
</dbReference>
<feature type="transmembrane region" description="Helical" evidence="1">
    <location>
        <begin position="172"/>
        <end position="188"/>
    </location>
</feature>
<name>A0A0M6WF74_9FIRM</name>
<evidence type="ECO:0000313" key="2">
    <source>
        <dbReference type="EMBL" id="CRL34980.1"/>
    </source>
</evidence>
<keyword evidence="1" id="KW-0472">Membrane</keyword>
<feature type="transmembrane region" description="Helical" evidence="1">
    <location>
        <begin position="292"/>
        <end position="314"/>
    </location>
</feature>
<evidence type="ECO:0000256" key="1">
    <source>
        <dbReference type="SAM" id="Phobius"/>
    </source>
</evidence>